<name>A0A8K0DCW3_IGNLU</name>
<dbReference type="AlphaFoldDB" id="A0A8K0DCW3"/>
<feature type="domain" description="PiggyBac transposable element-derived protein" evidence="1">
    <location>
        <begin position="11"/>
        <end position="174"/>
    </location>
</feature>
<reference evidence="2" key="1">
    <citation type="submission" date="2019-08" db="EMBL/GenBank/DDBJ databases">
        <title>The genome of the North American firefly Photinus pyralis.</title>
        <authorList>
            <consortium name="Photinus pyralis genome working group"/>
            <person name="Fallon T.R."/>
            <person name="Sander Lower S.E."/>
            <person name="Weng J.-K."/>
        </authorList>
    </citation>
    <scope>NUCLEOTIDE SEQUENCE</scope>
    <source>
        <strain evidence="2">TRF0915ILg1</strain>
        <tissue evidence="2">Whole body</tissue>
    </source>
</reference>
<accession>A0A8K0DCW3</accession>
<gene>
    <name evidence="2" type="ORF">ILUMI_04429</name>
</gene>
<dbReference type="GO" id="GO:0043565">
    <property type="term" value="F:sequence-specific DNA binding"/>
    <property type="evidence" value="ECO:0007669"/>
    <property type="project" value="TreeGrafter"/>
</dbReference>
<dbReference type="InterPro" id="IPR029526">
    <property type="entry name" value="PGBD"/>
</dbReference>
<dbReference type="Pfam" id="PF13843">
    <property type="entry name" value="DDE_Tnp_1_7"/>
    <property type="match status" value="1"/>
</dbReference>
<comment type="caution">
    <text evidence="2">The sequence shown here is derived from an EMBL/GenBank/DDBJ whole genome shotgun (WGS) entry which is preliminary data.</text>
</comment>
<dbReference type="OrthoDB" id="6613190at2759"/>
<proteinExistence type="predicted"/>
<dbReference type="InterPro" id="IPR052638">
    <property type="entry name" value="PiggyBac_TE-derived"/>
</dbReference>
<organism evidence="2 3">
    <name type="scientific">Ignelater luminosus</name>
    <name type="common">Cucubano</name>
    <name type="synonym">Pyrophorus luminosus</name>
    <dbReference type="NCBI Taxonomy" id="2038154"/>
    <lineage>
        <taxon>Eukaryota</taxon>
        <taxon>Metazoa</taxon>
        <taxon>Ecdysozoa</taxon>
        <taxon>Arthropoda</taxon>
        <taxon>Hexapoda</taxon>
        <taxon>Insecta</taxon>
        <taxon>Pterygota</taxon>
        <taxon>Neoptera</taxon>
        <taxon>Endopterygota</taxon>
        <taxon>Coleoptera</taxon>
        <taxon>Polyphaga</taxon>
        <taxon>Elateriformia</taxon>
        <taxon>Elateroidea</taxon>
        <taxon>Elateridae</taxon>
        <taxon>Agrypninae</taxon>
        <taxon>Pyrophorini</taxon>
        <taxon>Ignelater</taxon>
    </lineage>
</organism>
<evidence type="ECO:0000259" key="1">
    <source>
        <dbReference type="Pfam" id="PF13843"/>
    </source>
</evidence>
<protein>
    <recommendedName>
        <fullName evidence="1">PiggyBac transposable element-derived protein domain-containing protein</fullName>
    </recommendedName>
</protein>
<dbReference type="Proteomes" id="UP000801492">
    <property type="component" value="Unassembled WGS sequence"/>
</dbReference>
<evidence type="ECO:0000313" key="2">
    <source>
        <dbReference type="EMBL" id="KAF2901751.1"/>
    </source>
</evidence>
<keyword evidence="3" id="KW-1185">Reference proteome</keyword>
<sequence>MGDDNQPIDPLGTRLVNNMLSVATSPNSHQIFCDNLFTNVKLFVDLRKKGYRAVGTLRNNRILNAPLLSPKEIEKHNRESHDYVFDGENEVLLVRWNDNKCITMATNYDTIEPIVSVQRWNKKKAKTPIPQPAVINRYNRFIGGVDQHDWLLEKHHIPIRGKKCFTEKWSKNHFLSVPYLKLGHGSRVAKGRPISTPSTSRTHVSDVRFDGKNHLIKKSSSRGIANIQIVKEGHLLTILNV</sequence>
<dbReference type="EMBL" id="VTPC01001505">
    <property type="protein sequence ID" value="KAF2901751.1"/>
    <property type="molecule type" value="Genomic_DNA"/>
</dbReference>
<evidence type="ECO:0000313" key="3">
    <source>
        <dbReference type="Proteomes" id="UP000801492"/>
    </source>
</evidence>
<dbReference type="PANTHER" id="PTHR47055">
    <property type="entry name" value="DDE_TNP_1_7 DOMAIN-CONTAINING PROTEIN"/>
    <property type="match status" value="1"/>
</dbReference>
<dbReference type="PANTHER" id="PTHR47055:SF3">
    <property type="entry name" value="PHORBOL-ESTER_DAG-TYPE DOMAIN-CONTAINING PROTEIN"/>
    <property type="match status" value="1"/>
</dbReference>